<gene>
    <name evidence="2" type="ORF">GLW05_17730</name>
</gene>
<dbReference type="RefSeq" id="WP_160850598.1">
    <property type="nucleotide sequence ID" value="NZ_WMEQ01000017.1"/>
</dbReference>
<name>A0A6I5A518_9BACI</name>
<dbReference type="Proteomes" id="UP000468638">
    <property type="component" value="Unassembled WGS sequence"/>
</dbReference>
<keyword evidence="1" id="KW-0472">Membrane</keyword>
<evidence type="ECO:0000313" key="2">
    <source>
        <dbReference type="EMBL" id="MYL35423.1"/>
    </source>
</evidence>
<keyword evidence="1" id="KW-0812">Transmembrane</keyword>
<feature type="transmembrane region" description="Helical" evidence="1">
    <location>
        <begin position="62"/>
        <end position="79"/>
    </location>
</feature>
<feature type="transmembrane region" description="Helical" evidence="1">
    <location>
        <begin position="20"/>
        <end position="42"/>
    </location>
</feature>
<dbReference type="AlphaFoldDB" id="A0A6I5A518"/>
<protein>
    <submittedName>
        <fullName evidence="2">Uncharacterized protein</fullName>
    </submittedName>
</protein>
<accession>A0A6I5A518</accession>
<reference evidence="2 3" key="1">
    <citation type="submission" date="2019-11" db="EMBL/GenBank/DDBJ databases">
        <title>Genome sequences of 17 halophilic strains isolated from different environments.</title>
        <authorList>
            <person name="Furrow R.E."/>
        </authorList>
    </citation>
    <scope>NUCLEOTIDE SEQUENCE [LARGE SCALE GENOMIC DNA]</scope>
    <source>
        <strain evidence="2 3">22514_16_FS</strain>
    </source>
</reference>
<sequence length="104" mass="11812">MEWERCIRCESNRVVKRQTVLFPAFLLLVGAAFLFYGTISLFGLASSTSNPILSTENTFENVALVVFFFLFGIGLFQVGRKWLSGSERLFCKDCEVAWKANSNR</sequence>
<keyword evidence="1" id="KW-1133">Transmembrane helix</keyword>
<dbReference type="EMBL" id="WMEQ01000017">
    <property type="protein sequence ID" value="MYL35423.1"/>
    <property type="molecule type" value="Genomic_DNA"/>
</dbReference>
<comment type="caution">
    <text evidence="2">The sequence shown here is derived from an EMBL/GenBank/DDBJ whole genome shotgun (WGS) entry which is preliminary data.</text>
</comment>
<evidence type="ECO:0000313" key="3">
    <source>
        <dbReference type="Proteomes" id="UP000468638"/>
    </source>
</evidence>
<evidence type="ECO:0000256" key="1">
    <source>
        <dbReference type="SAM" id="Phobius"/>
    </source>
</evidence>
<organism evidence="2 3">
    <name type="scientific">Pontibacillus yanchengensis</name>
    <dbReference type="NCBI Taxonomy" id="462910"/>
    <lineage>
        <taxon>Bacteria</taxon>
        <taxon>Bacillati</taxon>
        <taxon>Bacillota</taxon>
        <taxon>Bacilli</taxon>
        <taxon>Bacillales</taxon>
        <taxon>Bacillaceae</taxon>
        <taxon>Pontibacillus</taxon>
    </lineage>
</organism>
<proteinExistence type="predicted"/>